<keyword evidence="3" id="KW-1003">Cell membrane</keyword>
<dbReference type="CDD" id="cd06261">
    <property type="entry name" value="TM_PBP2"/>
    <property type="match status" value="1"/>
</dbReference>
<dbReference type="InterPro" id="IPR035906">
    <property type="entry name" value="MetI-like_sf"/>
</dbReference>
<dbReference type="SUPFAM" id="SSF161098">
    <property type="entry name" value="MetI-like"/>
    <property type="match status" value="1"/>
</dbReference>
<dbReference type="AlphaFoldDB" id="A0A181C9G3"/>
<dbReference type="Pfam" id="PF00528">
    <property type="entry name" value="BPD_transp_1"/>
    <property type="match status" value="1"/>
</dbReference>
<dbReference type="RefSeq" id="WP_007398009.1">
    <property type="nucleotide sequence ID" value="NZ_CALMTF010000080.1"/>
</dbReference>
<feature type="transmembrane region" description="Helical" evidence="7">
    <location>
        <begin position="75"/>
        <end position="96"/>
    </location>
</feature>
<dbReference type="GO" id="GO:0055085">
    <property type="term" value="P:transmembrane transport"/>
    <property type="evidence" value="ECO:0007669"/>
    <property type="project" value="InterPro"/>
</dbReference>
<accession>A0A181C9G3</accession>
<dbReference type="Gene3D" id="1.10.3720.10">
    <property type="entry name" value="MetI-like"/>
    <property type="match status" value="1"/>
</dbReference>
<dbReference type="InterPro" id="IPR000515">
    <property type="entry name" value="MetI-like"/>
</dbReference>
<organism evidence="8 9">
    <name type="scientific">Komagataeibacter rhaeticus</name>
    <dbReference type="NCBI Taxonomy" id="215221"/>
    <lineage>
        <taxon>Bacteria</taxon>
        <taxon>Pseudomonadati</taxon>
        <taxon>Pseudomonadota</taxon>
        <taxon>Alphaproteobacteria</taxon>
        <taxon>Acetobacterales</taxon>
        <taxon>Acetobacteraceae</taxon>
        <taxon>Komagataeibacter</taxon>
    </lineage>
</organism>
<feature type="transmembrane region" description="Helical" evidence="7">
    <location>
        <begin position="239"/>
        <end position="260"/>
    </location>
</feature>
<feature type="transmembrane region" description="Helical" evidence="7">
    <location>
        <begin position="12"/>
        <end position="33"/>
    </location>
</feature>
<gene>
    <name evidence="8" type="ORF">GWK63_05770</name>
</gene>
<feature type="transmembrane region" description="Helical" evidence="7">
    <location>
        <begin position="142"/>
        <end position="162"/>
    </location>
</feature>
<evidence type="ECO:0000256" key="1">
    <source>
        <dbReference type="ARBA" id="ARBA00004651"/>
    </source>
</evidence>
<evidence type="ECO:0000313" key="9">
    <source>
        <dbReference type="Proteomes" id="UP000502533"/>
    </source>
</evidence>
<evidence type="ECO:0000256" key="2">
    <source>
        <dbReference type="ARBA" id="ARBA00022448"/>
    </source>
</evidence>
<evidence type="ECO:0000256" key="4">
    <source>
        <dbReference type="ARBA" id="ARBA00022692"/>
    </source>
</evidence>
<name>A0A181C9G3_9PROT</name>
<dbReference type="PANTHER" id="PTHR32243:SF18">
    <property type="entry name" value="INNER MEMBRANE ABC TRANSPORTER PERMEASE PROTEIN YCJP"/>
    <property type="match status" value="1"/>
</dbReference>
<dbReference type="PANTHER" id="PTHR32243">
    <property type="entry name" value="MALTOSE TRANSPORT SYSTEM PERMEASE-RELATED"/>
    <property type="match status" value="1"/>
</dbReference>
<evidence type="ECO:0000256" key="7">
    <source>
        <dbReference type="RuleBase" id="RU363032"/>
    </source>
</evidence>
<evidence type="ECO:0000313" key="8">
    <source>
        <dbReference type="EMBL" id="QIP35043.1"/>
    </source>
</evidence>
<dbReference type="EMBL" id="CP050139">
    <property type="protein sequence ID" value="QIP35043.1"/>
    <property type="molecule type" value="Genomic_DNA"/>
</dbReference>
<evidence type="ECO:0000256" key="5">
    <source>
        <dbReference type="ARBA" id="ARBA00022989"/>
    </source>
</evidence>
<protein>
    <submittedName>
        <fullName evidence="8">Carbohydrate ABC transporter permease</fullName>
    </submittedName>
</protein>
<feature type="transmembrane region" description="Helical" evidence="7">
    <location>
        <begin position="108"/>
        <end position="130"/>
    </location>
</feature>
<feature type="transmembrane region" description="Helical" evidence="7">
    <location>
        <begin position="183"/>
        <end position="206"/>
    </location>
</feature>
<keyword evidence="4 7" id="KW-0812">Transmembrane</keyword>
<evidence type="ECO:0000256" key="6">
    <source>
        <dbReference type="ARBA" id="ARBA00023136"/>
    </source>
</evidence>
<dbReference type="PROSITE" id="PS50928">
    <property type="entry name" value="ABC_TM1"/>
    <property type="match status" value="1"/>
</dbReference>
<comment type="subcellular location">
    <subcellularLocation>
        <location evidence="1 7">Cell membrane</location>
        <topology evidence="1 7">Multi-pass membrane protein</topology>
    </subcellularLocation>
</comment>
<dbReference type="GeneID" id="85021653"/>
<keyword evidence="5 7" id="KW-1133">Transmembrane helix</keyword>
<keyword evidence="9" id="KW-1185">Reference proteome</keyword>
<sequence>MARTRTRLRQGVVTILGWAIALWMFFPILWMFLTGFKNEPDAISTPPHLFFSPTLSSYRDVFAREDYWHFATNSVVISVLATVVALLVSIPAAYAMAFLPGPRTRMTLLWMLSTRMLPPVGVLVPIYLLARATGLLDSRTGLIVIYMLTNLPITVWMLYTFFREVPVPILEAGRMDGATRWQEVTQVLMPLALPGIASTGLLSLILCWNETFWSLNLTSSIAAPLTTFIASFSSPEGLFFAKLSAASTLAVAPIMVFGWASQKQLVRGLTFGAVK</sequence>
<keyword evidence="6 7" id="KW-0472">Membrane</keyword>
<dbReference type="GO" id="GO:0005886">
    <property type="term" value="C:plasma membrane"/>
    <property type="evidence" value="ECO:0007669"/>
    <property type="project" value="UniProtKB-SubCell"/>
</dbReference>
<dbReference type="Proteomes" id="UP000502533">
    <property type="component" value="Chromosome"/>
</dbReference>
<dbReference type="InterPro" id="IPR050901">
    <property type="entry name" value="BP-dep_ABC_trans_perm"/>
</dbReference>
<evidence type="ECO:0000256" key="3">
    <source>
        <dbReference type="ARBA" id="ARBA00022475"/>
    </source>
</evidence>
<keyword evidence="2 7" id="KW-0813">Transport</keyword>
<reference evidence="8 9" key="1">
    <citation type="submission" date="2020-03" db="EMBL/GenBank/DDBJ databases">
        <title>Isolation of cellulose-producing strains, genome characterization and application of the synthesized cellulose films as an economical and sustainable material for piezoelectric sensor construction.</title>
        <authorList>
            <person name="Mangayil R.K."/>
        </authorList>
    </citation>
    <scope>NUCLEOTIDE SEQUENCE [LARGE SCALE GENOMIC DNA]</scope>
    <source>
        <strain evidence="8 9">ENS 9a1a</strain>
    </source>
</reference>
<dbReference type="KEGG" id="kre:GWK63_05770"/>
<proteinExistence type="inferred from homology"/>
<comment type="similarity">
    <text evidence="7">Belongs to the binding-protein-dependent transport system permease family.</text>
</comment>